<dbReference type="EMBL" id="JAOBTW010000012">
    <property type="protein sequence ID" value="MDZ7282817.1"/>
    <property type="molecule type" value="Genomic_DNA"/>
</dbReference>
<keyword evidence="4 9" id="KW-1003">Cell membrane</keyword>
<keyword evidence="6 9" id="KW-1133">Transmembrane helix</keyword>
<comment type="caution">
    <text evidence="10">The sequence shown here is derived from an EMBL/GenBank/DDBJ whole genome shotgun (WGS) entry which is preliminary data.</text>
</comment>
<keyword evidence="10" id="KW-0282">Flagellum</keyword>
<dbReference type="PIRSF" id="PIRSF004669">
    <property type="entry name" value="FliQ"/>
    <property type="match status" value="1"/>
</dbReference>
<comment type="function">
    <text evidence="9">Role in flagellar biosynthesis.</text>
</comment>
<evidence type="ECO:0000313" key="11">
    <source>
        <dbReference type="Proteomes" id="UP001292182"/>
    </source>
</evidence>
<dbReference type="InterPro" id="IPR002191">
    <property type="entry name" value="Bac_export_3"/>
</dbReference>
<keyword evidence="5 9" id="KW-0812">Transmembrane</keyword>
<organism evidence="10 11">
    <name type="scientific">Sphingomonas sanguinis</name>
    <dbReference type="NCBI Taxonomy" id="33051"/>
    <lineage>
        <taxon>Bacteria</taxon>
        <taxon>Pseudomonadati</taxon>
        <taxon>Pseudomonadota</taxon>
        <taxon>Alphaproteobacteria</taxon>
        <taxon>Sphingomonadales</taxon>
        <taxon>Sphingomonadaceae</taxon>
        <taxon>Sphingomonas</taxon>
    </lineage>
</organism>
<keyword evidence="10" id="KW-0969">Cilium</keyword>
<keyword evidence="11" id="KW-1185">Reference proteome</keyword>
<accession>A0ABU5LSD4</accession>
<evidence type="ECO:0000256" key="2">
    <source>
        <dbReference type="ARBA" id="ARBA00006156"/>
    </source>
</evidence>
<dbReference type="PANTHER" id="PTHR34040:SF2">
    <property type="entry name" value="FLAGELLAR BIOSYNTHETIC PROTEIN FLIQ"/>
    <property type="match status" value="1"/>
</dbReference>
<evidence type="ECO:0000256" key="3">
    <source>
        <dbReference type="ARBA" id="ARBA00021718"/>
    </source>
</evidence>
<proteinExistence type="inferred from homology"/>
<comment type="subcellular location">
    <subcellularLocation>
        <location evidence="1 9">Cell membrane</location>
        <topology evidence="1">Multi-pass membrane protein</topology>
    </subcellularLocation>
    <subcellularLocation>
        <location evidence="9">Bacterial flagellum basal body</location>
    </subcellularLocation>
</comment>
<evidence type="ECO:0000256" key="8">
    <source>
        <dbReference type="ARBA" id="ARBA00023143"/>
    </source>
</evidence>
<dbReference type="Proteomes" id="UP001292182">
    <property type="component" value="Unassembled WGS sequence"/>
</dbReference>
<comment type="similarity">
    <text evidence="2 9">Belongs to the FliQ/MopD/SpaQ family.</text>
</comment>
<dbReference type="RefSeq" id="WP_219018293.1">
    <property type="nucleotide sequence ID" value="NZ_CP079203.1"/>
</dbReference>
<protein>
    <recommendedName>
        <fullName evidence="3 9">Flagellar biosynthetic protein FliQ</fullName>
    </recommendedName>
</protein>
<keyword evidence="8 9" id="KW-0975">Bacterial flagellum</keyword>
<keyword evidence="10" id="KW-0966">Cell projection</keyword>
<feature type="transmembrane region" description="Helical" evidence="9">
    <location>
        <begin position="15"/>
        <end position="39"/>
    </location>
</feature>
<evidence type="ECO:0000256" key="5">
    <source>
        <dbReference type="ARBA" id="ARBA00022692"/>
    </source>
</evidence>
<name>A0ABU5LSD4_9SPHN</name>
<evidence type="ECO:0000256" key="4">
    <source>
        <dbReference type="ARBA" id="ARBA00022475"/>
    </source>
</evidence>
<reference evidence="11" key="1">
    <citation type="submission" date="2023-07" db="EMBL/GenBank/DDBJ databases">
        <title>Whole genome sequence analysis of rice epiphytic Sphingomonas sanguinis OsEp_Plm_15B2.</title>
        <authorList>
            <person name="Sahu K.P."/>
            <person name="Asharani P."/>
            <person name="Reddy B."/>
            <person name="Kumar A."/>
        </authorList>
    </citation>
    <scope>NUCLEOTIDE SEQUENCE [LARGE SCALE GENOMIC DNA]</scope>
    <source>
        <strain evidence="11">OsEp_Plm_15B2</strain>
    </source>
</reference>
<feature type="transmembrane region" description="Helical" evidence="9">
    <location>
        <begin position="51"/>
        <end position="70"/>
    </location>
</feature>
<dbReference type="PANTHER" id="PTHR34040">
    <property type="entry name" value="FLAGELLAR BIOSYNTHETIC PROTEIN FLIQ"/>
    <property type="match status" value="1"/>
</dbReference>
<keyword evidence="7 9" id="KW-0472">Membrane</keyword>
<evidence type="ECO:0000256" key="1">
    <source>
        <dbReference type="ARBA" id="ARBA00004651"/>
    </source>
</evidence>
<sequence length="89" mass="9733">MEADRALNLLDDMMWQALMVAGPVLVATLVVGVVISVFQVATQIQEATLSYVPKILIVAGLMILLGPWMMTRVTDFARGLYLAIPMLVN</sequence>
<evidence type="ECO:0000256" key="9">
    <source>
        <dbReference type="RuleBase" id="RU364090"/>
    </source>
</evidence>
<evidence type="ECO:0000256" key="6">
    <source>
        <dbReference type="ARBA" id="ARBA00022989"/>
    </source>
</evidence>
<dbReference type="Pfam" id="PF01313">
    <property type="entry name" value="Bac_export_3"/>
    <property type="match status" value="1"/>
</dbReference>
<dbReference type="InterPro" id="IPR006305">
    <property type="entry name" value="FliQ"/>
</dbReference>
<evidence type="ECO:0000313" key="10">
    <source>
        <dbReference type="EMBL" id="MDZ7282817.1"/>
    </source>
</evidence>
<dbReference type="NCBIfam" id="TIGR01402">
    <property type="entry name" value="fliQ"/>
    <property type="match status" value="1"/>
</dbReference>
<gene>
    <name evidence="9 10" type="primary">fliQ</name>
    <name evidence="10" type="ORF">N4G62_12340</name>
</gene>
<evidence type="ECO:0000256" key="7">
    <source>
        <dbReference type="ARBA" id="ARBA00023136"/>
    </source>
</evidence>